<evidence type="ECO:0000256" key="1">
    <source>
        <dbReference type="SAM" id="MobiDB-lite"/>
    </source>
</evidence>
<reference evidence="3 4" key="1">
    <citation type="submission" date="2018-07" db="EMBL/GenBank/DDBJ databases">
        <title>Whole genome Sequencing of Pseudoxanthomonas gei KCTC 32298 (T).</title>
        <authorList>
            <person name="Kumar S."/>
            <person name="Bansal K."/>
            <person name="Kaur A."/>
            <person name="Patil P."/>
            <person name="Sharma S."/>
            <person name="Patil P.B."/>
        </authorList>
    </citation>
    <scope>NUCLEOTIDE SEQUENCE [LARGE SCALE GENOMIC DNA]</scope>
    <source>
        <strain evidence="3 4">KCTC 32298</strain>
    </source>
</reference>
<keyword evidence="4" id="KW-1185">Reference proteome</keyword>
<feature type="signal peptide" evidence="2">
    <location>
        <begin position="1"/>
        <end position="19"/>
    </location>
</feature>
<protein>
    <recommendedName>
        <fullName evidence="5">EF-hand domain-containing protein</fullName>
    </recommendedName>
</protein>
<keyword evidence="2" id="KW-0732">Signal</keyword>
<feature type="chain" id="PRO_5047229160" description="EF-hand domain-containing protein" evidence="2">
    <location>
        <begin position="20"/>
        <end position="107"/>
    </location>
</feature>
<comment type="caution">
    <text evidence="3">The sequence shown here is derived from an EMBL/GenBank/DDBJ whole genome shotgun (WGS) entry which is preliminary data.</text>
</comment>
<accession>A0ABX0AJC0</accession>
<dbReference type="Proteomes" id="UP001429354">
    <property type="component" value="Unassembled WGS sequence"/>
</dbReference>
<feature type="compositionally biased region" description="Basic and acidic residues" evidence="1">
    <location>
        <begin position="50"/>
        <end position="60"/>
    </location>
</feature>
<dbReference type="EMBL" id="QOVG01000006">
    <property type="protein sequence ID" value="NDK39324.1"/>
    <property type="molecule type" value="Genomic_DNA"/>
</dbReference>
<evidence type="ECO:0000256" key="2">
    <source>
        <dbReference type="SAM" id="SignalP"/>
    </source>
</evidence>
<feature type="compositionally biased region" description="Low complexity" evidence="1">
    <location>
        <begin position="21"/>
        <end position="36"/>
    </location>
</feature>
<proteinExistence type="predicted"/>
<sequence>MKHITLVATLFAVAFAASAQTSPPATSPAPVEAAASNPDAVEAPAGEDAASDRGCLKETGSRIAPTPDRKGRKCINASGRAYDRKDIDRTGAIDLKDALRRLDPAVH</sequence>
<name>A0ABX0AJC0_9GAMM</name>
<dbReference type="RefSeq" id="WP_162349888.1">
    <property type="nucleotide sequence ID" value="NZ_QOVG01000006.1"/>
</dbReference>
<organism evidence="3 4">
    <name type="scientific">Pseudoxanthomonas gei</name>
    <dbReference type="NCBI Taxonomy" id="1383030"/>
    <lineage>
        <taxon>Bacteria</taxon>
        <taxon>Pseudomonadati</taxon>
        <taxon>Pseudomonadota</taxon>
        <taxon>Gammaproteobacteria</taxon>
        <taxon>Lysobacterales</taxon>
        <taxon>Lysobacteraceae</taxon>
        <taxon>Pseudoxanthomonas</taxon>
    </lineage>
</organism>
<feature type="region of interest" description="Disordered" evidence="1">
    <location>
        <begin position="21"/>
        <end position="76"/>
    </location>
</feature>
<evidence type="ECO:0008006" key="5">
    <source>
        <dbReference type="Google" id="ProtNLM"/>
    </source>
</evidence>
<evidence type="ECO:0000313" key="4">
    <source>
        <dbReference type="Proteomes" id="UP001429354"/>
    </source>
</evidence>
<evidence type="ECO:0000313" key="3">
    <source>
        <dbReference type="EMBL" id="NDK39324.1"/>
    </source>
</evidence>
<gene>
    <name evidence="3" type="ORF">DT603_10770</name>
</gene>